<evidence type="ECO:0000313" key="4">
    <source>
        <dbReference type="EMBL" id="HGF87408.1"/>
    </source>
</evidence>
<evidence type="ECO:0000313" key="3">
    <source>
        <dbReference type="EMBL" id="HFW31600.1"/>
    </source>
</evidence>
<dbReference type="InterPro" id="IPR016799">
    <property type="entry name" value="UCP022062"/>
</dbReference>
<dbReference type="SUPFAM" id="SSF143870">
    <property type="entry name" value="PF0523-like"/>
    <property type="match status" value="1"/>
</dbReference>
<proteinExistence type="inferred from homology"/>
<dbReference type="PIRSF" id="PIRSF022062">
    <property type="entry name" value="UCP022062"/>
    <property type="match status" value="1"/>
</dbReference>
<name>A0A7C3RCE5_ARCFL</name>
<dbReference type="NCBIfam" id="NF011465">
    <property type="entry name" value="PRK14886.1-1"/>
    <property type="match status" value="1"/>
</dbReference>
<sequence length="150" mass="17049">MRITFGEINVEDPSNFRSEYAAFINSKYVVSLEVVEFAAKKAVKNWQSGRRISRSLPIEILLHYAATRQIKDALKLSVGKGVNRVAAVILDEEKVKDFEEMEFRPEYDLDAVLSHYGITNEELEIAGIEKLPLLVRERIALFSAFEEVVG</sequence>
<dbReference type="EMBL" id="DTLB01000006">
    <property type="protein sequence ID" value="HFW31600.1"/>
    <property type="molecule type" value="Genomic_DNA"/>
</dbReference>
<dbReference type="InterPro" id="IPR036504">
    <property type="entry name" value="CGI121/TPRKB_sf"/>
</dbReference>
<dbReference type="EMBL" id="DSCQ01000069">
    <property type="protein sequence ID" value="HET21532.1"/>
    <property type="molecule type" value="Genomic_DNA"/>
</dbReference>
<comment type="similarity">
    <text evidence="1">Belongs to the CGI121/TPRKB family.</text>
</comment>
<comment type="caution">
    <text evidence="3">The sequence shown here is derived from an EMBL/GenBank/DDBJ whole genome shotgun (WGS) entry which is preliminary data.</text>
</comment>
<organism evidence="3">
    <name type="scientific">Archaeoglobus fulgidus</name>
    <dbReference type="NCBI Taxonomy" id="2234"/>
    <lineage>
        <taxon>Archaea</taxon>
        <taxon>Methanobacteriati</taxon>
        <taxon>Methanobacteriota</taxon>
        <taxon>Archaeoglobi</taxon>
        <taxon>Archaeoglobales</taxon>
        <taxon>Archaeoglobaceae</taxon>
        <taxon>Archaeoglobus</taxon>
    </lineage>
</organism>
<evidence type="ECO:0000256" key="1">
    <source>
        <dbReference type="ARBA" id="ARBA00005546"/>
    </source>
</evidence>
<dbReference type="AlphaFoldDB" id="A0A7C3RCE5"/>
<reference evidence="3" key="1">
    <citation type="journal article" date="2020" name="mSystems">
        <title>Genome- and Community-Level Interaction Insights into Carbon Utilization and Element Cycling Functions of Hydrothermarchaeota in Hydrothermal Sediment.</title>
        <authorList>
            <person name="Zhou Z."/>
            <person name="Liu Y."/>
            <person name="Xu W."/>
            <person name="Pan J."/>
            <person name="Luo Z.H."/>
            <person name="Li M."/>
        </authorList>
    </citation>
    <scope>NUCLEOTIDE SEQUENCE [LARGE SCALE GENOMIC DNA]</scope>
    <source>
        <strain evidence="2">SpSt-12</strain>
        <strain evidence="4">SpSt-38</strain>
        <strain evidence="3">SpSt-87</strain>
    </source>
</reference>
<accession>A0A7C3RCE5</accession>
<dbReference type="InterPro" id="IPR013926">
    <property type="entry name" value="CGI121/TPRKB"/>
</dbReference>
<gene>
    <name evidence="2" type="ORF">ENN70_05550</name>
    <name evidence="4" type="ORF">ENR21_03115</name>
    <name evidence="3" type="ORF">ENW66_01410</name>
</gene>
<protein>
    <submittedName>
        <fullName evidence="3">Uncharacterized protein</fullName>
    </submittedName>
</protein>
<dbReference type="Pfam" id="PF08617">
    <property type="entry name" value="CGI-121"/>
    <property type="match status" value="1"/>
</dbReference>
<dbReference type="Gene3D" id="3.30.2380.10">
    <property type="entry name" value="CGI121/TPRKB"/>
    <property type="match status" value="1"/>
</dbReference>
<dbReference type="EMBL" id="DSQD01000092">
    <property type="protein sequence ID" value="HGF87408.1"/>
    <property type="molecule type" value="Genomic_DNA"/>
</dbReference>
<evidence type="ECO:0000313" key="2">
    <source>
        <dbReference type="EMBL" id="HET21532.1"/>
    </source>
</evidence>